<evidence type="ECO:0000313" key="2">
    <source>
        <dbReference type="EMBL" id="NGN44906.1"/>
    </source>
</evidence>
<keyword evidence="3" id="KW-1185">Reference proteome</keyword>
<comment type="caution">
    <text evidence="2">The sequence shown here is derived from an EMBL/GenBank/DDBJ whole genome shotgun (WGS) entry which is preliminary data.</text>
</comment>
<keyword evidence="1" id="KW-0812">Transmembrane</keyword>
<accession>A0A7C9VDR6</accession>
<dbReference type="InterPro" id="IPR007047">
    <property type="entry name" value="Flp_Fap"/>
</dbReference>
<dbReference type="Pfam" id="PF04964">
    <property type="entry name" value="Flp_Fap"/>
    <property type="match status" value="1"/>
</dbReference>
<keyword evidence="1" id="KW-0472">Membrane</keyword>
<keyword evidence="1" id="KW-1133">Transmembrane helix</keyword>
<dbReference type="EMBL" id="JAAKZG010000021">
    <property type="protein sequence ID" value="NGN44906.1"/>
    <property type="molecule type" value="Genomic_DNA"/>
</dbReference>
<proteinExistence type="predicted"/>
<organism evidence="2 3">
    <name type="scientific">Mesorhizobium zhangyense</name>
    <dbReference type="NCBI Taxonomy" id="1776730"/>
    <lineage>
        <taxon>Bacteria</taxon>
        <taxon>Pseudomonadati</taxon>
        <taxon>Pseudomonadota</taxon>
        <taxon>Alphaproteobacteria</taxon>
        <taxon>Hyphomicrobiales</taxon>
        <taxon>Phyllobacteriaceae</taxon>
        <taxon>Mesorhizobium</taxon>
    </lineage>
</organism>
<feature type="transmembrane region" description="Helical" evidence="1">
    <location>
        <begin position="20"/>
        <end position="39"/>
    </location>
</feature>
<protein>
    <submittedName>
        <fullName evidence="2">Flp family type IVb pilin</fullName>
    </submittedName>
</protein>
<sequence>MRRLFQRFLKDESGATMVEYAVIVTVLSLVIVAGVGQASNALQYLFSSTDSELVKVLGK</sequence>
<gene>
    <name evidence="2" type="ORF">G6N74_28000</name>
</gene>
<dbReference type="Proteomes" id="UP000481252">
    <property type="component" value="Unassembled WGS sequence"/>
</dbReference>
<name>A0A7C9VDR6_9HYPH</name>
<dbReference type="AlphaFoldDB" id="A0A7C9VDR6"/>
<reference evidence="2 3" key="1">
    <citation type="submission" date="2020-02" db="EMBL/GenBank/DDBJ databases">
        <title>Genome sequence of the type strain CGMCC 1.15528 of Mesorhizobium zhangyense.</title>
        <authorList>
            <person name="Gao J."/>
            <person name="Sun J."/>
        </authorList>
    </citation>
    <scope>NUCLEOTIDE SEQUENCE [LARGE SCALE GENOMIC DNA]</scope>
    <source>
        <strain evidence="2 3">CGMCC 1.15528</strain>
    </source>
</reference>
<dbReference type="RefSeq" id="WP_165121280.1">
    <property type="nucleotide sequence ID" value="NZ_JAAKZG010000021.1"/>
</dbReference>
<evidence type="ECO:0000256" key="1">
    <source>
        <dbReference type="SAM" id="Phobius"/>
    </source>
</evidence>
<evidence type="ECO:0000313" key="3">
    <source>
        <dbReference type="Proteomes" id="UP000481252"/>
    </source>
</evidence>